<sequence length="189" mass="22571">MDVTEVAGVNWPSVWVTAGAAAVTAFVGAATAPLVKSWQERRRELVALRLPWVGFSKRRLEGFFFPAHWESYPLRDHLDDEYLVEEPPEELIGLDPHARPFWQWMCRRVDELWSVEAYVREENSHRPDDRLLQVSRRDVERLRDVLEQWGRAARLTGPIALRVREIPFAVRRWWRRLQHWRIMRRPIGW</sequence>
<reference evidence="2 3" key="2">
    <citation type="submission" date="2016-01" db="EMBL/GenBank/DDBJ databases">
        <title>Microcella alkaliphila JAM AC0309 whole genome shotgun sequence.</title>
        <authorList>
            <person name="Kurata A."/>
            <person name="Hirose Y."/>
            <person name="Kishimoto N."/>
            <person name="Kobayashi T."/>
        </authorList>
    </citation>
    <scope>NUCLEOTIDE SEQUENCE [LARGE SCALE GENOMIC DNA]</scope>
    <source>
        <strain evidence="2 3">JAM AC0309</strain>
    </source>
</reference>
<dbReference type="Proteomes" id="UP000218965">
    <property type="component" value="Chromosome"/>
</dbReference>
<dbReference type="RefSeq" id="WP_096421695.1">
    <property type="nucleotide sequence ID" value="NZ_AP017315.1"/>
</dbReference>
<accession>A0A0U5BCV9</accession>
<keyword evidence="1" id="KW-1133">Transmembrane helix</keyword>
<reference evidence="3" key="1">
    <citation type="submission" date="2015-12" db="EMBL/GenBank/DDBJ databases">
        <authorList>
            <person name="Shamseldin A."/>
            <person name="Moawad H."/>
            <person name="Abd El-Rahim W.M."/>
            <person name="Sadowsky M.J."/>
        </authorList>
    </citation>
    <scope>NUCLEOTIDE SEQUENCE [LARGE SCALE GENOMIC DNA]</scope>
    <source>
        <strain evidence="3">JAM AC0309</strain>
    </source>
</reference>
<feature type="transmembrane region" description="Helical" evidence="1">
    <location>
        <begin position="12"/>
        <end position="35"/>
    </location>
</feature>
<name>A0A0U5BCV9_9MICO</name>
<organism evidence="2 3">
    <name type="scientific">Microcella alkaliphila</name>
    <dbReference type="NCBI Taxonomy" id="279828"/>
    <lineage>
        <taxon>Bacteria</taxon>
        <taxon>Bacillati</taxon>
        <taxon>Actinomycetota</taxon>
        <taxon>Actinomycetes</taxon>
        <taxon>Micrococcales</taxon>
        <taxon>Microbacteriaceae</taxon>
        <taxon>Microcella</taxon>
    </lineage>
</organism>
<gene>
    <name evidence="2" type="primary">mutL</name>
    <name evidence="2" type="ORF">MalAC0309_1630</name>
</gene>
<dbReference type="KEGG" id="malk:MalAC0309_1630"/>
<protein>
    <submittedName>
        <fullName evidence="2">DNA mismatch repair protein MutL</fullName>
    </submittedName>
</protein>
<keyword evidence="1" id="KW-0472">Membrane</keyword>
<proteinExistence type="predicted"/>
<keyword evidence="1" id="KW-0812">Transmembrane</keyword>
<evidence type="ECO:0000313" key="2">
    <source>
        <dbReference type="EMBL" id="BAU32481.1"/>
    </source>
</evidence>
<evidence type="ECO:0000256" key="1">
    <source>
        <dbReference type="SAM" id="Phobius"/>
    </source>
</evidence>
<dbReference type="EMBL" id="AP017315">
    <property type="protein sequence ID" value="BAU32481.1"/>
    <property type="molecule type" value="Genomic_DNA"/>
</dbReference>
<dbReference type="AlphaFoldDB" id="A0A0U5BCV9"/>
<evidence type="ECO:0000313" key="3">
    <source>
        <dbReference type="Proteomes" id="UP000218965"/>
    </source>
</evidence>